<dbReference type="PANTHER" id="PTHR11142:SF5">
    <property type="entry name" value="TRNA PSEUDOURIDINE(38_39) SYNTHASE"/>
    <property type="match status" value="1"/>
</dbReference>
<dbReference type="FunFam" id="3.30.70.580:FF:000007">
    <property type="entry name" value="tRNA pseudouridine synthase"/>
    <property type="match status" value="1"/>
</dbReference>
<dbReference type="Gene3D" id="3.30.70.660">
    <property type="entry name" value="Pseudouridine synthase I, catalytic domain, C-terminal subdomain"/>
    <property type="match status" value="1"/>
</dbReference>
<proteinExistence type="inferred from homology"/>
<dbReference type="Gene3D" id="3.30.70.580">
    <property type="entry name" value="Pseudouridine synthase I, catalytic domain, N-terminal subdomain"/>
    <property type="match status" value="1"/>
</dbReference>
<dbReference type="InParanoid" id="C4A002"/>
<protein>
    <recommendedName>
        <fullName evidence="4">tRNA pseudouridine synthase</fullName>
        <ecNumber evidence="4">5.4.99.12</ecNumber>
    </recommendedName>
</protein>
<dbReference type="PANTHER" id="PTHR11142">
    <property type="entry name" value="PSEUDOURIDYLATE SYNTHASE"/>
    <property type="match status" value="1"/>
</dbReference>
<feature type="domain" description="Pseudouridine synthase I TruA alpha/beta" evidence="6">
    <location>
        <begin position="221"/>
        <end position="280"/>
    </location>
</feature>
<feature type="region of interest" description="Disordered" evidence="5">
    <location>
        <begin position="33"/>
        <end position="60"/>
    </location>
</feature>
<dbReference type="SUPFAM" id="SSF55120">
    <property type="entry name" value="Pseudouridine synthase"/>
    <property type="match status" value="1"/>
</dbReference>
<dbReference type="STRING" id="7739.C4A002"/>
<reference evidence="7" key="1">
    <citation type="journal article" date="2008" name="Nature">
        <title>The amphioxus genome and the evolution of the chordate karyotype.</title>
        <authorList>
            <consortium name="US DOE Joint Genome Institute (JGI-PGF)"/>
            <person name="Putnam N.H."/>
            <person name="Butts T."/>
            <person name="Ferrier D.E.K."/>
            <person name="Furlong R.F."/>
            <person name="Hellsten U."/>
            <person name="Kawashima T."/>
            <person name="Robinson-Rechavi M."/>
            <person name="Shoguchi E."/>
            <person name="Terry A."/>
            <person name="Yu J.-K."/>
            <person name="Benito-Gutierrez E.L."/>
            <person name="Dubchak I."/>
            <person name="Garcia-Fernandez J."/>
            <person name="Gibson-Brown J.J."/>
            <person name="Grigoriev I.V."/>
            <person name="Horton A.C."/>
            <person name="de Jong P.J."/>
            <person name="Jurka J."/>
            <person name="Kapitonov V.V."/>
            <person name="Kohara Y."/>
            <person name="Kuroki Y."/>
            <person name="Lindquist E."/>
            <person name="Lucas S."/>
            <person name="Osoegawa K."/>
            <person name="Pennacchio L.A."/>
            <person name="Salamov A.A."/>
            <person name="Satou Y."/>
            <person name="Sauka-Spengler T."/>
            <person name="Schmutz J."/>
            <person name="Shin-I T."/>
            <person name="Toyoda A."/>
            <person name="Bronner-Fraser M."/>
            <person name="Fujiyama A."/>
            <person name="Holland L.Z."/>
            <person name="Holland P.W.H."/>
            <person name="Satoh N."/>
            <person name="Rokhsar D.S."/>
        </authorList>
    </citation>
    <scope>NUCLEOTIDE SEQUENCE [LARGE SCALE GENOMIC DNA]</scope>
    <source>
        <strain evidence="7">S238N-H82</strain>
        <tissue evidence="7">Testes</tissue>
    </source>
</reference>
<dbReference type="GO" id="GO:0160147">
    <property type="term" value="F:tRNA pseudouridine(38-40) synthase activity"/>
    <property type="evidence" value="ECO:0007669"/>
    <property type="project" value="UniProtKB-EC"/>
</dbReference>
<dbReference type="InterPro" id="IPR020095">
    <property type="entry name" value="PsdUridine_synth_TruA_C"/>
</dbReference>
<sequence>MSVSASSETHKLEELTREELIAKVRQLEDAVTKLEESTKNTTEQLTTQKKQRRQKPQRNFDFTKYNTRHVALKVAYLGWSYDGFQSQETTDNTIEARLFEALTKTRLIEKRQSSNYHRCGRTDKGVSAFGQVISLDLRTNLTDGAGVIPRPEGTANHREGDKTTEIKYVYILNKVLPPDIRVLAWAPVDPDFSARFSCQQRTYKYFFPKGNLDIQSMHLAGQKLVGEHDFRNFCKMDVANRVVTFIRRIISTHVCVTGEETGGYQMCEFQVVGNAFLWHQQEENYIRLDDFEYPSPYFHPGRHVGTTYTHEE</sequence>
<dbReference type="GO" id="GO:0001522">
    <property type="term" value="P:pseudouridine synthesis"/>
    <property type="evidence" value="ECO:0007669"/>
    <property type="project" value="InterPro"/>
</dbReference>
<dbReference type="AlphaFoldDB" id="C4A002"/>
<dbReference type="GO" id="GO:0008033">
    <property type="term" value="P:tRNA processing"/>
    <property type="evidence" value="ECO:0007669"/>
    <property type="project" value="UniProtKB-KW"/>
</dbReference>
<comment type="catalytic activity">
    <reaction evidence="4">
        <text>uridine(38/39/40) in tRNA = pseudouridine(38/39/40) in tRNA</text>
        <dbReference type="Rhea" id="RHEA:22376"/>
        <dbReference type="Rhea" id="RHEA-COMP:10085"/>
        <dbReference type="Rhea" id="RHEA-COMP:10087"/>
        <dbReference type="ChEBI" id="CHEBI:65314"/>
        <dbReference type="ChEBI" id="CHEBI:65315"/>
        <dbReference type="EC" id="5.4.99.12"/>
    </reaction>
</comment>
<name>C4A002_BRAFL</name>
<evidence type="ECO:0000256" key="3">
    <source>
        <dbReference type="ARBA" id="ARBA00023235"/>
    </source>
</evidence>
<dbReference type="EMBL" id="GG666775">
    <property type="protein sequence ID" value="EEN41886.1"/>
    <property type="molecule type" value="Genomic_DNA"/>
</dbReference>
<dbReference type="InterPro" id="IPR020094">
    <property type="entry name" value="TruA/RsuA/RluB/E/F_N"/>
</dbReference>
<comment type="similarity">
    <text evidence="1 4">Belongs to the tRNA pseudouridine synthase TruA family.</text>
</comment>
<keyword evidence="3 4" id="KW-0413">Isomerase</keyword>
<keyword evidence="2 4" id="KW-0819">tRNA processing</keyword>
<feature type="compositionally biased region" description="Low complexity" evidence="5">
    <location>
        <begin position="39"/>
        <end position="48"/>
    </location>
</feature>
<dbReference type="InterPro" id="IPR020103">
    <property type="entry name" value="PsdUridine_synth_cat_dom_sf"/>
</dbReference>
<evidence type="ECO:0000256" key="2">
    <source>
        <dbReference type="ARBA" id="ARBA00022694"/>
    </source>
</evidence>
<dbReference type="InterPro" id="IPR001406">
    <property type="entry name" value="PsdUridine_synth_TruA"/>
</dbReference>
<evidence type="ECO:0000313" key="7">
    <source>
        <dbReference type="EMBL" id="EEN41886.1"/>
    </source>
</evidence>
<dbReference type="InterPro" id="IPR020097">
    <property type="entry name" value="PsdUridine_synth_TruA_a/b_dom"/>
</dbReference>
<dbReference type="EC" id="5.4.99.12" evidence="4"/>
<dbReference type="GO" id="GO:0003723">
    <property type="term" value="F:RNA binding"/>
    <property type="evidence" value="ECO:0007669"/>
    <property type="project" value="InterPro"/>
</dbReference>
<evidence type="ECO:0000256" key="5">
    <source>
        <dbReference type="SAM" id="MobiDB-lite"/>
    </source>
</evidence>
<evidence type="ECO:0000259" key="6">
    <source>
        <dbReference type="Pfam" id="PF01416"/>
    </source>
</evidence>
<gene>
    <name evidence="7" type="ORF">BRAFLDRAFT_110975</name>
</gene>
<dbReference type="Pfam" id="PF01416">
    <property type="entry name" value="PseudoU_synth_1"/>
    <property type="match status" value="1"/>
</dbReference>
<evidence type="ECO:0000256" key="4">
    <source>
        <dbReference type="RuleBase" id="RU003792"/>
    </source>
</evidence>
<dbReference type="NCBIfam" id="TIGR00071">
    <property type="entry name" value="hisT_truA"/>
    <property type="match status" value="1"/>
</dbReference>
<accession>C4A002</accession>
<evidence type="ECO:0000256" key="1">
    <source>
        <dbReference type="ARBA" id="ARBA00009375"/>
    </source>
</evidence>
<organism>
    <name type="scientific">Branchiostoma floridae</name>
    <name type="common">Florida lancelet</name>
    <name type="synonym">Amphioxus</name>
    <dbReference type="NCBI Taxonomy" id="7739"/>
    <lineage>
        <taxon>Eukaryota</taxon>
        <taxon>Metazoa</taxon>
        <taxon>Chordata</taxon>
        <taxon>Cephalochordata</taxon>
        <taxon>Leptocardii</taxon>
        <taxon>Amphioxiformes</taxon>
        <taxon>Branchiostomatidae</taxon>
        <taxon>Branchiostoma</taxon>
    </lineage>
</organism>
<dbReference type="eggNOG" id="KOG2554">
    <property type="taxonomic scope" value="Eukaryota"/>
</dbReference>